<protein>
    <submittedName>
        <fullName evidence="4">Acid protease</fullName>
    </submittedName>
</protein>
<keyword evidence="4" id="KW-0645">Protease</keyword>
<feature type="compositionally biased region" description="Polar residues" evidence="2">
    <location>
        <begin position="92"/>
        <end position="105"/>
    </location>
</feature>
<name>A0A4Y7RBS0_COPMI</name>
<feature type="compositionally biased region" description="Polar residues" evidence="2">
    <location>
        <begin position="1"/>
        <end position="25"/>
    </location>
</feature>
<dbReference type="PROSITE" id="PS51767">
    <property type="entry name" value="PEPTIDASE_A1"/>
    <property type="match status" value="1"/>
</dbReference>
<feature type="compositionally biased region" description="Basic and acidic residues" evidence="2">
    <location>
        <begin position="224"/>
        <end position="237"/>
    </location>
</feature>
<dbReference type="InterPro" id="IPR021109">
    <property type="entry name" value="Peptidase_aspartic_dom_sf"/>
</dbReference>
<proteinExistence type="inferred from homology"/>
<dbReference type="Proteomes" id="UP000298030">
    <property type="component" value="Unassembled WGS sequence"/>
</dbReference>
<dbReference type="Pfam" id="PF00026">
    <property type="entry name" value="Asp"/>
    <property type="match status" value="1"/>
</dbReference>
<gene>
    <name evidence="4" type="ORF">FA13DRAFT_1723034</name>
</gene>
<dbReference type="CDD" id="cd05471">
    <property type="entry name" value="pepsin_like"/>
    <property type="match status" value="1"/>
</dbReference>
<feature type="compositionally biased region" description="Pro residues" evidence="2">
    <location>
        <begin position="133"/>
        <end position="142"/>
    </location>
</feature>
<dbReference type="Gene3D" id="2.40.70.10">
    <property type="entry name" value="Acid Proteases"/>
    <property type="match status" value="2"/>
</dbReference>
<dbReference type="AlphaFoldDB" id="A0A4Y7RBS0"/>
<dbReference type="STRING" id="71717.A0A4Y7RBS0"/>
<dbReference type="GO" id="GO:0004190">
    <property type="term" value="F:aspartic-type endopeptidase activity"/>
    <property type="evidence" value="ECO:0007669"/>
    <property type="project" value="InterPro"/>
</dbReference>
<organism evidence="4 5">
    <name type="scientific">Coprinellus micaceus</name>
    <name type="common">Glistening ink-cap mushroom</name>
    <name type="synonym">Coprinus micaceus</name>
    <dbReference type="NCBI Taxonomy" id="71717"/>
    <lineage>
        <taxon>Eukaryota</taxon>
        <taxon>Fungi</taxon>
        <taxon>Dikarya</taxon>
        <taxon>Basidiomycota</taxon>
        <taxon>Agaricomycotina</taxon>
        <taxon>Agaricomycetes</taxon>
        <taxon>Agaricomycetidae</taxon>
        <taxon>Agaricales</taxon>
        <taxon>Agaricineae</taxon>
        <taxon>Psathyrellaceae</taxon>
        <taxon>Coprinellus</taxon>
    </lineage>
</organism>
<sequence>MPGSSPRQSPPSTNANPNAVASTSRLPLDDYVLRKYDARHFPFSFDLSSRSQNTEDGGGSRRRNDVGSNGARRVEGRNGARWKGKGKARAVSPQQRTQVDAQNETPAFDRRDPQPMERANRIQHAPAVDRRSPPAPPSPPQPTALRWVGPQNRTPALGRRDPEPVPMQRANRRDPEPMQRANRGPSEEGGVDTTNETPAFDRRDPRPMPMERANRIDQAPASDSRSDMHHVRRRDGDGAGVAGRGEVGVEVAGRGDGDYGRQRHRRAEGSGGNEGVVLEMTMVGGGVFDVGPLAFVAGAYVLPITVGRRAQQTFSVQVDTGSSDLWIASSSCNTAPCNQVPKRYDPARSGSTDTGQSFTIDYLQGHVDGPVVWDRLNVGGYEVENQAIAAGANILAEPLSSQFAGILGLALPLNSVIAQALPPVTTNDPDGAAWASNLFGITPVRERGLCRGGFIGMLLERPGSDRIPSLLGIGRHPSLVDARVRSTALGGTGGEHGGVEYSTLVSERTGTLFWKTSVRAVTVYVNGEERDVDLGRGVMGNYIPCTTPLNMTITLDDRTPISLHPLDLTAPPESSNSPGSTSADAMCVGLIQSADTHLGHPNAIGDMILGVPFLRNVYSVMAYANPNADGTFERPWPEGATGEEVEDPSDNSTTVPRTANVMPRLGLMSMTDPTIALEEFRTVRVLNRADYEQYERRRETLGVADRRVAVELGRV</sequence>
<comment type="caution">
    <text evidence="4">The sequence shown here is derived from an EMBL/GenBank/DDBJ whole genome shotgun (WGS) entry which is preliminary data.</text>
</comment>
<evidence type="ECO:0000256" key="1">
    <source>
        <dbReference type="ARBA" id="ARBA00007447"/>
    </source>
</evidence>
<keyword evidence="5" id="KW-1185">Reference proteome</keyword>
<feature type="region of interest" description="Disordered" evidence="2">
    <location>
        <begin position="42"/>
        <end position="272"/>
    </location>
</feature>
<feature type="compositionally biased region" description="Polar residues" evidence="2">
    <location>
        <begin position="46"/>
        <end position="55"/>
    </location>
</feature>
<feature type="region of interest" description="Disordered" evidence="2">
    <location>
        <begin position="1"/>
        <end position="29"/>
    </location>
</feature>
<evidence type="ECO:0000313" key="4">
    <source>
        <dbReference type="EMBL" id="TEB06282.1"/>
    </source>
</evidence>
<dbReference type="InterPro" id="IPR001461">
    <property type="entry name" value="Aspartic_peptidase_A1"/>
</dbReference>
<reference evidence="4 5" key="1">
    <citation type="journal article" date="2019" name="Nat. Ecol. Evol.">
        <title>Megaphylogeny resolves global patterns of mushroom evolution.</title>
        <authorList>
            <person name="Varga T."/>
            <person name="Krizsan K."/>
            <person name="Foldi C."/>
            <person name="Dima B."/>
            <person name="Sanchez-Garcia M."/>
            <person name="Sanchez-Ramirez S."/>
            <person name="Szollosi G.J."/>
            <person name="Szarkandi J.G."/>
            <person name="Papp V."/>
            <person name="Albert L."/>
            <person name="Andreopoulos W."/>
            <person name="Angelini C."/>
            <person name="Antonin V."/>
            <person name="Barry K.W."/>
            <person name="Bougher N.L."/>
            <person name="Buchanan P."/>
            <person name="Buyck B."/>
            <person name="Bense V."/>
            <person name="Catcheside P."/>
            <person name="Chovatia M."/>
            <person name="Cooper J."/>
            <person name="Damon W."/>
            <person name="Desjardin D."/>
            <person name="Finy P."/>
            <person name="Geml J."/>
            <person name="Haridas S."/>
            <person name="Hughes K."/>
            <person name="Justo A."/>
            <person name="Karasinski D."/>
            <person name="Kautmanova I."/>
            <person name="Kiss B."/>
            <person name="Kocsube S."/>
            <person name="Kotiranta H."/>
            <person name="LaButti K.M."/>
            <person name="Lechner B.E."/>
            <person name="Liimatainen K."/>
            <person name="Lipzen A."/>
            <person name="Lukacs Z."/>
            <person name="Mihaltcheva S."/>
            <person name="Morgado L.N."/>
            <person name="Niskanen T."/>
            <person name="Noordeloos M.E."/>
            <person name="Ohm R.A."/>
            <person name="Ortiz-Santana B."/>
            <person name="Ovrebo C."/>
            <person name="Racz N."/>
            <person name="Riley R."/>
            <person name="Savchenko A."/>
            <person name="Shiryaev A."/>
            <person name="Soop K."/>
            <person name="Spirin V."/>
            <person name="Szebenyi C."/>
            <person name="Tomsovsky M."/>
            <person name="Tulloss R.E."/>
            <person name="Uehling J."/>
            <person name="Grigoriev I.V."/>
            <person name="Vagvolgyi C."/>
            <person name="Papp T."/>
            <person name="Martin F.M."/>
            <person name="Miettinen O."/>
            <person name="Hibbett D.S."/>
            <person name="Nagy L.G."/>
        </authorList>
    </citation>
    <scope>NUCLEOTIDE SEQUENCE [LARGE SCALE GENOMIC DNA]</scope>
    <source>
        <strain evidence="4 5">FP101781</strain>
    </source>
</reference>
<feature type="domain" description="Peptidase A1" evidence="3">
    <location>
        <begin position="300"/>
        <end position="631"/>
    </location>
</feature>
<comment type="similarity">
    <text evidence="1">Belongs to the peptidase A1 family.</text>
</comment>
<dbReference type="PANTHER" id="PTHR47966">
    <property type="entry name" value="BETA-SITE APP-CLEAVING ENZYME, ISOFORM A-RELATED"/>
    <property type="match status" value="1"/>
</dbReference>
<dbReference type="InterPro" id="IPR034164">
    <property type="entry name" value="Pepsin-like_dom"/>
</dbReference>
<keyword evidence="4" id="KW-0378">Hydrolase</keyword>
<evidence type="ECO:0000259" key="3">
    <source>
        <dbReference type="PROSITE" id="PS51767"/>
    </source>
</evidence>
<dbReference type="SUPFAM" id="SSF50630">
    <property type="entry name" value="Acid proteases"/>
    <property type="match status" value="1"/>
</dbReference>
<evidence type="ECO:0000313" key="5">
    <source>
        <dbReference type="Proteomes" id="UP000298030"/>
    </source>
</evidence>
<feature type="compositionally biased region" description="Basic and acidic residues" evidence="2">
    <location>
        <begin position="107"/>
        <end position="120"/>
    </location>
</feature>
<feature type="region of interest" description="Disordered" evidence="2">
    <location>
        <begin position="635"/>
        <end position="655"/>
    </location>
</feature>
<dbReference type="OrthoDB" id="2747330at2759"/>
<dbReference type="GO" id="GO:0006508">
    <property type="term" value="P:proteolysis"/>
    <property type="evidence" value="ECO:0007669"/>
    <property type="project" value="UniProtKB-KW"/>
</dbReference>
<dbReference type="PANTHER" id="PTHR47966:SF57">
    <property type="entry name" value="PEPTIDASE A1 DOMAIN-CONTAINING PROTEIN"/>
    <property type="match status" value="1"/>
</dbReference>
<evidence type="ECO:0000256" key="2">
    <source>
        <dbReference type="SAM" id="MobiDB-lite"/>
    </source>
</evidence>
<dbReference type="EMBL" id="QPFP01000583">
    <property type="protein sequence ID" value="TEB06282.1"/>
    <property type="molecule type" value="Genomic_DNA"/>
</dbReference>
<accession>A0A4Y7RBS0</accession>
<dbReference type="InterPro" id="IPR033121">
    <property type="entry name" value="PEPTIDASE_A1"/>
</dbReference>